<keyword evidence="4" id="KW-1185">Reference proteome</keyword>
<accession>A0ABU3BLW7</accession>
<dbReference type="EMBL" id="JAVRHT010000001">
    <property type="protein sequence ID" value="MDT0630284.1"/>
    <property type="molecule type" value="Genomic_DNA"/>
</dbReference>
<dbReference type="InterPro" id="IPR004509">
    <property type="entry name" value="Competence_ComEA_HhH"/>
</dbReference>
<sequence length="176" mass="17625">MRWLYRLQTRVGLTGPEATAALVLLGALAAGLVAGRLRSASEPVPADLYAAADAAFAAADGGRGGAAPPAQTGAAPPAETAPANSLADAPAAQVAAAEVAAAAAPRRASKPPPAPTNLNTASAADLQRLPGIGPALAGRIVAYRETNGPFRSPDQIVEVKGIGDKTFEKLAPWLHL</sequence>
<dbReference type="Proteomes" id="UP001267426">
    <property type="component" value="Unassembled WGS sequence"/>
</dbReference>
<dbReference type="InterPro" id="IPR010994">
    <property type="entry name" value="RuvA_2-like"/>
</dbReference>
<feature type="region of interest" description="Disordered" evidence="1">
    <location>
        <begin position="60"/>
        <end position="87"/>
    </location>
</feature>
<dbReference type="SMART" id="SM00278">
    <property type="entry name" value="HhH1"/>
    <property type="match status" value="2"/>
</dbReference>
<dbReference type="InterPro" id="IPR003583">
    <property type="entry name" value="Hlx-hairpin-Hlx_DNA-bd_motif"/>
</dbReference>
<evidence type="ECO:0000259" key="2">
    <source>
        <dbReference type="SMART" id="SM00278"/>
    </source>
</evidence>
<dbReference type="Pfam" id="PF12836">
    <property type="entry name" value="HHH_3"/>
    <property type="match status" value="1"/>
</dbReference>
<dbReference type="SUPFAM" id="SSF47781">
    <property type="entry name" value="RuvA domain 2-like"/>
    <property type="match status" value="1"/>
</dbReference>
<dbReference type="Gene3D" id="1.10.150.320">
    <property type="entry name" value="Photosystem II 12 kDa extrinsic protein"/>
    <property type="match status" value="1"/>
</dbReference>
<feature type="domain" description="Helix-hairpin-helix DNA-binding motif class 1" evidence="2">
    <location>
        <begin position="154"/>
        <end position="173"/>
    </location>
</feature>
<dbReference type="PANTHER" id="PTHR21180:SF32">
    <property type="entry name" value="ENDONUCLEASE_EXONUCLEASE_PHOSPHATASE FAMILY DOMAIN-CONTAINING PROTEIN 1"/>
    <property type="match status" value="1"/>
</dbReference>
<dbReference type="InterPro" id="IPR051675">
    <property type="entry name" value="Endo/Exo/Phosphatase_dom_1"/>
</dbReference>
<evidence type="ECO:0000313" key="4">
    <source>
        <dbReference type="Proteomes" id="UP001267426"/>
    </source>
</evidence>
<evidence type="ECO:0000313" key="3">
    <source>
        <dbReference type="EMBL" id="MDT0630284.1"/>
    </source>
</evidence>
<organism evidence="3 4">
    <name type="scientific">Rubrivirga litoralis</name>
    <dbReference type="NCBI Taxonomy" id="3075598"/>
    <lineage>
        <taxon>Bacteria</taxon>
        <taxon>Pseudomonadati</taxon>
        <taxon>Rhodothermota</taxon>
        <taxon>Rhodothermia</taxon>
        <taxon>Rhodothermales</taxon>
        <taxon>Rubricoccaceae</taxon>
        <taxon>Rubrivirga</taxon>
    </lineage>
</organism>
<dbReference type="RefSeq" id="WP_311661284.1">
    <property type="nucleotide sequence ID" value="NZ_JAVRHT010000001.1"/>
</dbReference>
<reference evidence="3 4" key="1">
    <citation type="submission" date="2023-09" db="EMBL/GenBank/DDBJ databases">
        <authorList>
            <person name="Rey-Velasco X."/>
        </authorList>
    </citation>
    <scope>NUCLEOTIDE SEQUENCE [LARGE SCALE GENOMIC DNA]</scope>
    <source>
        <strain evidence="3 4">F394</strain>
    </source>
</reference>
<protein>
    <submittedName>
        <fullName evidence="3">Helix-hairpin-helix domain-containing protein</fullName>
    </submittedName>
</protein>
<name>A0ABU3BLW7_9BACT</name>
<gene>
    <name evidence="3" type="ORF">RM540_00855</name>
</gene>
<dbReference type="PANTHER" id="PTHR21180">
    <property type="entry name" value="ENDONUCLEASE/EXONUCLEASE/PHOSPHATASE FAMILY DOMAIN-CONTAINING PROTEIN 1"/>
    <property type="match status" value="1"/>
</dbReference>
<comment type="caution">
    <text evidence="3">The sequence shown here is derived from an EMBL/GenBank/DDBJ whole genome shotgun (WGS) entry which is preliminary data.</text>
</comment>
<feature type="domain" description="Helix-hairpin-helix DNA-binding motif class 1" evidence="2">
    <location>
        <begin position="124"/>
        <end position="143"/>
    </location>
</feature>
<dbReference type="NCBIfam" id="TIGR00426">
    <property type="entry name" value="competence protein ComEA helix-hairpin-helix repeat region"/>
    <property type="match status" value="1"/>
</dbReference>
<evidence type="ECO:0000256" key="1">
    <source>
        <dbReference type="SAM" id="MobiDB-lite"/>
    </source>
</evidence>
<proteinExistence type="predicted"/>